<evidence type="ECO:0000259" key="1">
    <source>
        <dbReference type="PROSITE" id="PS51186"/>
    </source>
</evidence>
<keyword evidence="2" id="KW-0012">Acyltransferase</keyword>
<dbReference type="RefSeq" id="WP_176028996.1">
    <property type="nucleotide sequence ID" value="NZ_JBHSJV010000001.1"/>
</dbReference>
<keyword evidence="3" id="KW-1185">Reference proteome</keyword>
<feature type="domain" description="N-acetyltransferase" evidence="1">
    <location>
        <begin position="115"/>
        <end position="244"/>
    </location>
</feature>
<dbReference type="InterPro" id="IPR000182">
    <property type="entry name" value="GNAT_dom"/>
</dbReference>
<proteinExistence type="predicted"/>
<dbReference type="InterPro" id="IPR016181">
    <property type="entry name" value="Acyl_CoA_acyltransferase"/>
</dbReference>
<dbReference type="SUPFAM" id="SSF55729">
    <property type="entry name" value="Acyl-CoA N-acyltransferases (Nat)"/>
    <property type="match status" value="1"/>
</dbReference>
<sequence length="244" mass="28336">MNTMERKNIDNLVSIWELVGNQFEAYKDSEEYACVFIENSNWPNRLWFKERITKTGIENVENQLKKVGAPMILPFWDLYDIIPSDFFDKKGYTIAFEQIAMYYTLGNQFTDTIGVTLHKVQTEEEASQWAIAFESSFGYQIMTEIVYKTSDKIAYYVVKENKRVVGTVLLHNTEDVMGIHSLGILPEERKKGYADQIMKKSLNIAQDQGCKHAVLQASSMGRSLYLRLGFKEQFLIKNYESLKR</sequence>
<name>A0ABW5N9Z8_9FLAO</name>
<dbReference type="Proteomes" id="UP001597459">
    <property type="component" value="Unassembled WGS sequence"/>
</dbReference>
<reference evidence="3" key="1">
    <citation type="journal article" date="2019" name="Int. J. Syst. Evol. Microbiol.">
        <title>The Global Catalogue of Microorganisms (GCM) 10K type strain sequencing project: providing services to taxonomists for standard genome sequencing and annotation.</title>
        <authorList>
            <consortium name="The Broad Institute Genomics Platform"/>
            <consortium name="The Broad Institute Genome Sequencing Center for Infectious Disease"/>
            <person name="Wu L."/>
            <person name="Ma J."/>
        </authorList>
    </citation>
    <scope>NUCLEOTIDE SEQUENCE [LARGE SCALE GENOMIC DNA]</scope>
    <source>
        <strain evidence="3">KCTC 42423</strain>
    </source>
</reference>
<dbReference type="EMBL" id="JBHULX010000021">
    <property type="protein sequence ID" value="MFD2591363.1"/>
    <property type="molecule type" value="Genomic_DNA"/>
</dbReference>
<dbReference type="EC" id="2.3.-.-" evidence="2"/>
<comment type="caution">
    <text evidence="2">The sequence shown here is derived from an EMBL/GenBank/DDBJ whole genome shotgun (WGS) entry which is preliminary data.</text>
</comment>
<evidence type="ECO:0000313" key="3">
    <source>
        <dbReference type="Proteomes" id="UP001597459"/>
    </source>
</evidence>
<dbReference type="GO" id="GO:0016746">
    <property type="term" value="F:acyltransferase activity"/>
    <property type="evidence" value="ECO:0007669"/>
    <property type="project" value="UniProtKB-KW"/>
</dbReference>
<accession>A0ABW5N9Z8</accession>
<keyword evidence="2" id="KW-0808">Transferase</keyword>
<dbReference type="CDD" id="cd04301">
    <property type="entry name" value="NAT_SF"/>
    <property type="match status" value="1"/>
</dbReference>
<gene>
    <name evidence="2" type="ORF">ACFSTE_11055</name>
</gene>
<dbReference type="Gene3D" id="3.40.630.30">
    <property type="match status" value="1"/>
</dbReference>
<organism evidence="2 3">
    <name type="scientific">Aquimarina hainanensis</name>
    <dbReference type="NCBI Taxonomy" id="1578017"/>
    <lineage>
        <taxon>Bacteria</taxon>
        <taxon>Pseudomonadati</taxon>
        <taxon>Bacteroidota</taxon>
        <taxon>Flavobacteriia</taxon>
        <taxon>Flavobacteriales</taxon>
        <taxon>Flavobacteriaceae</taxon>
        <taxon>Aquimarina</taxon>
    </lineage>
</organism>
<protein>
    <submittedName>
        <fullName evidence="2">GNAT family N-acetyltransferase</fullName>
        <ecNumber evidence="2">2.3.-.-</ecNumber>
    </submittedName>
</protein>
<dbReference type="PROSITE" id="PS51186">
    <property type="entry name" value="GNAT"/>
    <property type="match status" value="1"/>
</dbReference>
<evidence type="ECO:0000313" key="2">
    <source>
        <dbReference type="EMBL" id="MFD2591363.1"/>
    </source>
</evidence>
<dbReference type="Pfam" id="PF00583">
    <property type="entry name" value="Acetyltransf_1"/>
    <property type="match status" value="1"/>
</dbReference>